<feature type="domain" description="LysM" evidence="1">
    <location>
        <begin position="72"/>
        <end position="122"/>
    </location>
</feature>
<dbReference type="SUPFAM" id="SSF54106">
    <property type="entry name" value="LysM domain"/>
    <property type="match status" value="1"/>
</dbReference>
<comment type="caution">
    <text evidence="2">The sequence shown here is derived from an EMBL/GenBank/DDBJ whole genome shotgun (WGS) entry which is preliminary data.</text>
</comment>
<dbReference type="InterPro" id="IPR036779">
    <property type="entry name" value="LysM_dom_sf"/>
</dbReference>
<dbReference type="InterPro" id="IPR018392">
    <property type="entry name" value="LysM"/>
</dbReference>
<keyword evidence="3" id="KW-1185">Reference proteome</keyword>
<dbReference type="SMART" id="SM00257">
    <property type="entry name" value="LysM"/>
    <property type="match status" value="1"/>
</dbReference>
<dbReference type="Pfam" id="PF01476">
    <property type="entry name" value="LysM"/>
    <property type="match status" value="1"/>
</dbReference>
<name>A0ABS5CBN6_9BACL</name>
<reference evidence="2 3" key="1">
    <citation type="submission" date="2021-04" db="EMBL/GenBank/DDBJ databases">
        <title>Paenibacillus sp. DLE-14 whole genome sequence.</title>
        <authorList>
            <person name="Ham Y.J."/>
        </authorList>
    </citation>
    <scope>NUCLEOTIDE SEQUENCE [LARGE SCALE GENOMIC DNA]</scope>
    <source>
        <strain evidence="2 3">DLE-14</strain>
    </source>
</reference>
<dbReference type="EMBL" id="JAGKSP010000003">
    <property type="protein sequence ID" value="MBP3963401.1"/>
    <property type="molecule type" value="Genomic_DNA"/>
</dbReference>
<evidence type="ECO:0000259" key="1">
    <source>
        <dbReference type="PROSITE" id="PS51782"/>
    </source>
</evidence>
<sequence>MMTTMSTYSSNYKGETRKTRAVKRTWQDRRTERLLMRLAVATLFFVLLFTGLSLMTSQANSEYTAAPTASEQIVVVGSGDTLWNIASSIRKEGEDIRHVVFNLKQRNNLTSSSLQAGQSLIIPAE</sequence>
<dbReference type="Gene3D" id="3.10.350.10">
    <property type="entry name" value="LysM domain"/>
    <property type="match status" value="1"/>
</dbReference>
<dbReference type="Proteomes" id="UP000673394">
    <property type="component" value="Unassembled WGS sequence"/>
</dbReference>
<evidence type="ECO:0000313" key="3">
    <source>
        <dbReference type="Proteomes" id="UP000673394"/>
    </source>
</evidence>
<dbReference type="CDD" id="cd00118">
    <property type="entry name" value="LysM"/>
    <property type="match status" value="1"/>
</dbReference>
<accession>A0ABS5CBN6</accession>
<evidence type="ECO:0000313" key="2">
    <source>
        <dbReference type="EMBL" id="MBP3963401.1"/>
    </source>
</evidence>
<proteinExistence type="predicted"/>
<organism evidence="2 3">
    <name type="scientific">Paenibacillus lignilyticus</name>
    <dbReference type="NCBI Taxonomy" id="1172615"/>
    <lineage>
        <taxon>Bacteria</taxon>
        <taxon>Bacillati</taxon>
        <taxon>Bacillota</taxon>
        <taxon>Bacilli</taxon>
        <taxon>Bacillales</taxon>
        <taxon>Paenibacillaceae</taxon>
        <taxon>Paenibacillus</taxon>
    </lineage>
</organism>
<dbReference type="PROSITE" id="PS51782">
    <property type="entry name" value="LYSM"/>
    <property type="match status" value="1"/>
</dbReference>
<gene>
    <name evidence="2" type="ORF">I8J30_11860</name>
</gene>
<protein>
    <submittedName>
        <fullName evidence="2">LysM peptidoglycan-binding domain-containing protein</fullName>
    </submittedName>
</protein>
<dbReference type="RefSeq" id="WP_210658430.1">
    <property type="nucleotide sequence ID" value="NZ_JAGKSP010000003.1"/>
</dbReference>